<keyword evidence="1" id="KW-0472">Membrane</keyword>
<organism evidence="2 3">
    <name type="scientific">Bradyrhizobium algeriense</name>
    <dbReference type="NCBI Taxonomy" id="634784"/>
    <lineage>
        <taxon>Bacteria</taxon>
        <taxon>Pseudomonadati</taxon>
        <taxon>Pseudomonadota</taxon>
        <taxon>Alphaproteobacteria</taxon>
        <taxon>Hyphomicrobiales</taxon>
        <taxon>Nitrobacteraceae</taxon>
        <taxon>Bradyrhizobium</taxon>
    </lineage>
</organism>
<feature type="transmembrane region" description="Helical" evidence="1">
    <location>
        <begin position="50"/>
        <end position="69"/>
    </location>
</feature>
<dbReference type="Proteomes" id="UP001364224">
    <property type="component" value="Unassembled WGS sequence"/>
</dbReference>
<accession>A0ABU8BFN8</accession>
<dbReference type="RefSeq" id="WP_334483453.1">
    <property type="nucleotide sequence ID" value="NZ_JAZHRV010000001.1"/>
</dbReference>
<protein>
    <recommendedName>
        <fullName evidence="4">DUF2905 domain-containing protein</fullName>
    </recommendedName>
</protein>
<sequence length="112" mass="12190">MATSLESAILTHPSRAADRGHSSTPNPALLSLNRLAHCDRRLGAMSISRLLIIFGLSLVVLGLLWPVISEIGLGRLPGDIVIERDNFRVYIPLATSLLVSVILSLILWLANR</sequence>
<evidence type="ECO:0000313" key="2">
    <source>
        <dbReference type="EMBL" id="MEH2557358.1"/>
    </source>
</evidence>
<dbReference type="PANTHER" id="PTHR36443:SF1">
    <property type="entry name" value="BSR5223 PROTEIN"/>
    <property type="match status" value="1"/>
</dbReference>
<keyword evidence="1" id="KW-1133">Transmembrane helix</keyword>
<reference evidence="2 3" key="1">
    <citation type="submission" date="2024-02" db="EMBL/GenBank/DDBJ databases">
        <title>Adaptive strategies in a cosmopolitan and abundant soil bacterium.</title>
        <authorList>
            <person name="Carini P."/>
        </authorList>
    </citation>
    <scope>NUCLEOTIDE SEQUENCE [LARGE SCALE GENOMIC DNA]</scope>
    <source>
        <strain evidence="2 3">AZCC 1608</strain>
    </source>
</reference>
<evidence type="ECO:0008006" key="4">
    <source>
        <dbReference type="Google" id="ProtNLM"/>
    </source>
</evidence>
<name>A0ABU8BFN8_9BRAD</name>
<dbReference type="Pfam" id="PF11146">
    <property type="entry name" value="DUF2905"/>
    <property type="match status" value="1"/>
</dbReference>
<keyword evidence="3" id="KW-1185">Reference proteome</keyword>
<proteinExistence type="predicted"/>
<feature type="transmembrane region" description="Helical" evidence="1">
    <location>
        <begin position="89"/>
        <end position="110"/>
    </location>
</feature>
<dbReference type="PANTHER" id="PTHR36443">
    <property type="entry name" value="BSR5223 PROTEIN"/>
    <property type="match status" value="1"/>
</dbReference>
<evidence type="ECO:0000256" key="1">
    <source>
        <dbReference type="SAM" id="Phobius"/>
    </source>
</evidence>
<dbReference type="InterPro" id="IPR021320">
    <property type="entry name" value="DUF2905"/>
</dbReference>
<evidence type="ECO:0000313" key="3">
    <source>
        <dbReference type="Proteomes" id="UP001364224"/>
    </source>
</evidence>
<keyword evidence="1" id="KW-0812">Transmembrane</keyword>
<gene>
    <name evidence="2" type="ORF">V1286_004887</name>
</gene>
<comment type="caution">
    <text evidence="2">The sequence shown here is derived from an EMBL/GenBank/DDBJ whole genome shotgun (WGS) entry which is preliminary data.</text>
</comment>
<dbReference type="EMBL" id="JAZHRV010000001">
    <property type="protein sequence ID" value="MEH2557358.1"/>
    <property type="molecule type" value="Genomic_DNA"/>
</dbReference>